<evidence type="ECO:0000256" key="10">
    <source>
        <dbReference type="ARBA" id="ARBA00022764"/>
    </source>
</evidence>
<gene>
    <name evidence="19" type="ORF">ENR59_11110</name>
</gene>
<dbReference type="GO" id="GO:0008901">
    <property type="term" value="F:ferredoxin hydrogenase activity"/>
    <property type="evidence" value="ECO:0007669"/>
    <property type="project" value="InterPro"/>
</dbReference>
<accession>A0A7C4AIB7</accession>
<evidence type="ECO:0000256" key="14">
    <source>
        <dbReference type="ARBA" id="ARBA00023291"/>
    </source>
</evidence>
<dbReference type="AlphaFoldDB" id="A0A7C4AIB7"/>
<evidence type="ECO:0000256" key="12">
    <source>
        <dbReference type="ARBA" id="ARBA00023004"/>
    </source>
</evidence>
<evidence type="ECO:0000256" key="1">
    <source>
        <dbReference type="ARBA" id="ARBA00001927"/>
    </source>
</evidence>
<evidence type="ECO:0000256" key="3">
    <source>
        <dbReference type="ARBA" id="ARBA00004418"/>
    </source>
</evidence>
<dbReference type="Pfam" id="PF01058">
    <property type="entry name" value="Oxidored_q6"/>
    <property type="match status" value="1"/>
</dbReference>
<dbReference type="InterPro" id="IPR027394">
    <property type="entry name" value="Cytochrome-c3_hydrogenase_C"/>
</dbReference>
<feature type="binding site" evidence="16">
    <location>
        <position position="267"/>
    </location>
    <ligand>
        <name>[3Fe-4S] cluster</name>
        <dbReference type="ChEBI" id="CHEBI:21137"/>
    </ligand>
</feature>
<feature type="binding site" evidence="16">
    <location>
        <position position="246"/>
    </location>
    <ligand>
        <name>[3Fe-4S] cluster</name>
        <dbReference type="ChEBI" id="CHEBI:21137"/>
    </ligand>
</feature>
<comment type="caution">
    <text evidence="19">The sequence shown here is derived from an EMBL/GenBank/DDBJ whole genome shotgun (WGS) entry which is preliminary data.</text>
</comment>
<evidence type="ECO:0000256" key="7">
    <source>
        <dbReference type="ARBA" id="ARBA00022485"/>
    </source>
</evidence>
<feature type="binding site" evidence="16">
    <location>
        <position position="264"/>
    </location>
    <ligand>
        <name>[3Fe-4S] cluster</name>
        <dbReference type="ChEBI" id="CHEBI:21137"/>
    </ligand>
</feature>
<dbReference type="InterPro" id="IPR037148">
    <property type="entry name" value="NiFe-Hase_small_C_sf"/>
</dbReference>
<dbReference type="PIRSF" id="PIRSF000310">
    <property type="entry name" value="NiFe_hyd_ssu"/>
    <property type="match status" value="1"/>
</dbReference>
<comment type="catalytic activity">
    <reaction evidence="15">
        <text>2 Fe(III)-[cytochrome c3] + H2 = 2 Fe(II)-[cytochrome c3] + 2 H(+)</text>
        <dbReference type="Rhea" id="RHEA:20625"/>
        <dbReference type="Rhea" id="RHEA-COMP:11576"/>
        <dbReference type="Rhea" id="RHEA-COMP:11577"/>
        <dbReference type="ChEBI" id="CHEBI:15378"/>
        <dbReference type="ChEBI" id="CHEBI:18276"/>
        <dbReference type="ChEBI" id="CHEBI:29033"/>
        <dbReference type="ChEBI" id="CHEBI:29034"/>
        <dbReference type="EC" id="1.12.2.1"/>
    </reaction>
</comment>
<dbReference type="GO" id="GO:0051539">
    <property type="term" value="F:4 iron, 4 sulfur cluster binding"/>
    <property type="evidence" value="ECO:0007669"/>
    <property type="project" value="UniProtKB-KW"/>
</dbReference>
<feature type="binding site" evidence="16">
    <location>
        <position position="132"/>
    </location>
    <ligand>
        <name>[4Fe-4S] cluster</name>
        <dbReference type="ChEBI" id="CHEBI:49883"/>
        <label>1</label>
    </ligand>
</feature>
<dbReference type="InterPro" id="IPR037024">
    <property type="entry name" value="NiFe_Hase_small_N_sf"/>
</dbReference>
<dbReference type="PANTHER" id="PTHR30013:SF7">
    <property type="entry name" value="HYDROGENASE-2 SMALL CHAIN"/>
    <property type="match status" value="1"/>
</dbReference>
<dbReference type="GO" id="GO:0009055">
    <property type="term" value="F:electron transfer activity"/>
    <property type="evidence" value="ECO:0007669"/>
    <property type="project" value="TreeGrafter"/>
</dbReference>
<reference evidence="19" key="1">
    <citation type="journal article" date="2020" name="mSystems">
        <title>Genome- and Community-Level Interaction Insights into Carbon Utilization and Element Cycling Functions of Hydrothermarchaeota in Hydrothermal Sediment.</title>
        <authorList>
            <person name="Zhou Z."/>
            <person name="Liu Y."/>
            <person name="Xu W."/>
            <person name="Pan J."/>
            <person name="Luo Z.H."/>
            <person name="Li M."/>
        </authorList>
    </citation>
    <scope>NUCLEOTIDE SEQUENCE [LARGE SCALE GENOMIC DNA]</scope>
    <source>
        <strain evidence="19">SpSt-413</strain>
    </source>
</reference>
<dbReference type="EMBL" id="DSRP01000770">
    <property type="protein sequence ID" value="HGG93481.1"/>
    <property type="molecule type" value="Genomic_DNA"/>
</dbReference>
<evidence type="ECO:0000313" key="19">
    <source>
        <dbReference type="EMBL" id="HGG93481.1"/>
    </source>
</evidence>
<comment type="subcellular location">
    <subcellularLocation>
        <location evidence="3">Periplasm</location>
    </subcellularLocation>
</comment>
<dbReference type="GO" id="GO:0051538">
    <property type="term" value="F:3 iron, 4 sulfur cluster binding"/>
    <property type="evidence" value="ECO:0007669"/>
    <property type="project" value="UniProtKB-KW"/>
</dbReference>
<dbReference type="GO" id="GO:0016020">
    <property type="term" value="C:membrane"/>
    <property type="evidence" value="ECO:0007669"/>
    <property type="project" value="TreeGrafter"/>
</dbReference>
<evidence type="ECO:0000259" key="17">
    <source>
        <dbReference type="Pfam" id="PF01058"/>
    </source>
</evidence>
<dbReference type="NCBIfam" id="TIGR00391">
    <property type="entry name" value="hydA"/>
    <property type="match status" value="1"/>
</dbReference>
<feature type="non-terminal residue" evidence="19">
    <location>
        <position position="1"/>
    </location>
</feature>
<keyword evidence="14 16" id="KW-0003">3Fe-4S</keyword>
<dbReference type="GO" id="GO:0009061">
    <property type="term" value="P:anaerobic respiration"/>
    <property type="evidence" value="ECO:0007669"/>
    <property type="project" value="TreeGrafter"/>
</dbReference>
<evidence type="ECO:0000256" key="11">
    <source>
        <dbReference type="ARBA" id="ARBA00023002"/>
    </source>
</evidence>
<dbReference type="Gene3D" id="3.40.50.700">
    <property type="entry name" value="NADH:ubiquinone oxidoreductase-like, 20kDa subunit"/>
    <property type="match status" value="1"/>
</dbReference>
<dbReference type="EC" id="1.12.2.1" evidence="6"/>
<evidence type="ECO:0000256" key="6">
    <source>
        <dbReference type="ARBA" id="ARBA00012159"/>
    </source>
</evidence>
<comment type="cofactor">
    <cofactor evidence="1">
        <name>[3Fe-4S] cluster</name>
        <dbReference type="ChEBI" id="CHEBI:21137"/>
    </cofactor>
</comment>
<dbReference type="GO" id="GO:0047806">
    <property type="term" value="F:cytochrome-c3 hydrogenase activity"/>
    <property type="evidence" value="ECO:0007669"/>
    <property type="project" value="UniProtKB-EC"/>
</dbReference>
<name>A0A7C4AIB7_9BACT</name>
<dbReference type="PRINTS" id="PR00614">
    <property type="entry name" value="NIHGNASESMLL"/>
</dbReference>
<feature type="binding site" evidence="16">
    <location>
        <position position="206"/>
    </location>
    <ligand>
        <name>[4Fe-4S] cluster</name>
        <dbReference type="ChEBI" id="CHEBI:49883"/>
        <label>2</label>
    </ligand>
</feature>
<evidence type="ECO:0000256" key="13">
    <source>
        <dbReference type="ARBA" id="ARBA00023014"/>
    </source>
</evidence>
<comment type="subunit">
    <text evidence="5">Heterodimer of a large and a small subunit.</text>
</comment>
<dbReference type="SUPFAM" id="SSF56770">
    <property type="entry name" value="HydA/Nqo6-like"/>
    <property type="match status" value="1"/>
</dbReference>
<evidence type="ECO:0000256" key="8">
    <source>
        <dbReference type="ARBA" id="ARBA00022723"/>
    </source>
</evidence>
<feature type="binding site" evidence="16">
    <location>
        <position position="166"/>
    </location>
    <ligand>
        <name>[4Fe-4S] cluster</name>
        <dbReference type="ChEBI" id="CHEBI:49883"/>
        <label>1</label>
    </ligand>
</feature>
<comment type="cofactor">
    <cofactor evidence="2">
        <name>[4Fe-4S] cluster</name>
        <dbReference type="ChEBI" id="CHEBI:49883"/>
    </cofactor>
</comment>
<feature type="binding site" evidence="16">
    <location>
        <position position="35"/>
    </location>
    <ligand>
        <name>[4Fe-4S] cluster</name>
        <dbReference type="ChEBI" id="CHEBI:49883"/>
        <label>1</label>
    </ligand>
</feature>
<dbReference type="GO" id="GO:0044569">
    <property type="term" value="C:[Ni-Fe] hydrogenase complex"/>
    <property type="evidence" value="ECO:0007669"/>
    <property type="project" value="TreeGrafter"/>
</dbReference>
<evidence type="ECO:0000256" key="4">
    <source>
        <dbReference type="ARBA" id="ARBA00006605"/>
    </source>
</evidence>
<dbReference type="GO" id="GO:0042597">
    <property type="term" value="C:periplasmic space"/>
    <property type="evidence" value="ECO:0007669"/>
    <property type="project" value="UniProtKB-SubCell"/>
</dbReference>
<keyword evidence="11" id="KW-0560">Oxidoreductase</keyword>
<evidence type="ECO:0000256" key="16">
    <source>
        <dbReference type="PIRSR" id="PIRSR000310-1"/>
    </source>
</evidence>
<evidence type="ECO:0000256" key="15">
    <source>
        <dbReference type="ARBA" id="ARBA00029307"/>
    </source>
</evidence>
<feature type="binding site" evidence="16">
    <location>
        <position position="203"/>
    </location>
    <ligand>
        <name>[4Fe-4S] cluster</name>
        <dbReference type="ChEBI" id="CHEBI:49883"/>
        <label>2</label>
    </ligand>
</feature>
<keyword evidence="8 16" id="KW-0479">Metal-binding</keyword>
<keyword evidence="13 16" id="KW-0411">Iron-sulfur</keyword>
<dbReference type="GO" id="GO:0046872">
    <property type="term" value="F:metal ion binding"/>
    <property type="evidence" value="ECO:0007669"/>
    <property type="project" value="UniProtKB-KW"/>
</dbReference>
<protein>
    <recommendedName>
        <fullName evidence="6">cytochrome-c3 hydrogenase</fullName>
        <ecNumber evidence="6">1.12.2.1</ecNumber>
    </recommendedName>
</protein>
<feature type="binding site" evidence="16">
    <location>
        <position position="38"/>
    </location>
    <ligand>
        <name>[4Fe-4S] cluster</name>
        <dbReference type="ChEBI" id="CHEBI:49883"/>
        <label>1</label>
    </ligand>
</feature>
<feature type="binding site" evidence="16">
    <location>
        <position position="237"/>
    </location>
    <ligand>
        <name>[4Fe-4S] cluster</name>
        <dbReference type="ChEBI" id="CHEBI:49883"/>
        <label>2</label>
    </ligand>
</feature>
<feature type="domain" description="Cytochrome-c3 hydrogenase C-terminal" evidence="18">
    <location>
        <begin position="198"/>
        <end position="280"/>
    </location>
</feature>
<evidence type="ECO:0000256" key="9">
    <source>
        <dbReference type="ARBA" id="ARBA00022729"/>
    </source>
</evidence>
<dbReference type="GO" id="GO:0009375">
    <property type="term" value="C:ferredoxin hydrogenase complex"/>
    <property type="evidence" value="ECO:0007669"/>
    <property type="project" value="InterPro"/>
</dbReference>
<keyword evidence="9" id="KW-0732">Signal</keyword>
<keyword evidence="12 16" id="KW-0408">Iron</keyword>
<evidence type="ECO:0000256" key="2">
    <source>
        <dbReference type="ARBA" id="ARBA00001966"/>
    </source>
</evidence>
<feature type="domain" description="NADH:ubiquinone oxidoreductase-like 20kDa subunit" evidence="17">
    <location>
        <begin position="35"/>
        <end position="179"/>
    </location>
</feature>
<organism evidence="19">
    <name type="scientific">Fundidesulfovibrio putealis</name>
    <dbReference type="NCBI Taxonomy" id="270496"/>
    <lineage>
        <taxon>Bacteria</taxon>
        <taxon>Pseudomonadati</taxon>
        <taxon>Thermodesulfobacteriota</taxon>
        <taxon>Desulfovibrionia</taxon>
        <taxon>Desulfovibrionales</taxon>
        <taxon>Desulfovibrionaceae</taxon>
        <taxon>Fundidesulfovibrio</taxon>
    </lineage>
</organism>
<dbReference type="PANTHER" id="PTHR30013">
    <property type="entry name" value="NIFE / NIFESE HYDROGENASE SMALL SUBUNIT FAMILY MEMBER"/>
    <property type="match status" value="1"/>
</dbReference>
<keyword evidence="10" id="KW-0574">Periplasm</keyword>
<sequence>VATALGMGPGAAADVAAALTAKKRPSVVYLHGAECTGCSEAVLRTYQPFIDELILDTISLDYHETIMAAAGEAAEAALQKAIESPEGFVLVQEGAIPTIENGAWGKVGGHTMGDNLKKCAAKAKAIIAMGTCATFGGVQAAKPNPTQAVSVSKFLNRKDVINIAGCPPNPINFVGAVVAFLKGDKIELDALQRPKVFFGTSVHDQCERVKHFDKGEFAKSFDSEEAKKGWCLYELGCRGPETYNNCPKVLFNSTNWPVKAGHPCIGCSEPDFWDSMSPFYSAR</sequence>
<evidence type="ECO:0000256" key="5">
    <source>
        <dbReference type="ARBA" id="ARBA00011771"/>
    </source>
</evidence>
<dbReference type="Gene3D" id="4.10.480.10">
    <property type="entry name" value="Cytochrome-c3 hydrogenase, C-terminal domain"/>
    <property type="match status" value="1"/>
</dbReference>
<dbReference type="InterPro" id="IPR001821">
    <property type="entry name" value="NiFe_hydrogenase_ssu"/>
</dbReference>
<dbReference type="InterPro" id="IPR006137">
    <property type="entry name" value="NADH_UbQ_OxRdtase-like_20kDa"/>
</dbReference>
<dbReference type="Pfam" id="PF14720">
    <property type="entry name" value="NiFe_hyd_SSU_C"/>
    <property type="match status" value="1"/>
</dbReference>
<evidence type="ECO:0000259" key="18">
    <source>
        <dbReference type="Pfam" id="PF14720"/>
    </source>
</evidence>
<proteinExistence type="inferred from homology"/>
<comment type="similarity">
    <text evidence="4">Belongs to the [NiFe]/[NiFeSe] hydrogenase small subunit family.</text>
</comment>
<feature type="binding site" evidence="16">
    <location>
        <position position="231"/>
    </location>
    <ligand>
        <name>[4Fe-4S] cluster</name>
        <dbReference type="ChEBI" id="CHEBI:49883"/>
        <label>2</label>
    </ligand>
</feature>
<keyword evidence="7 16" id="KW-0004">4Fe-4S</keyword>